<name>A0ABR7QP16_9FLAO</name>
<organism evidence="3 4">
    <name type="scientific">Arenibacter arenosicollis</name>
    <dbReference type="NCBI Taxonomy" id="2762274"/>
    <lineage>
        <taxon>Bacteria</taxon>
        <taxon>Pseudomonadati</taxon>
        <taxon>Bacteroidota</taxon>
        <taxon>Flavobacteriia</taxon>
        <taxon>Flavobacteriales</taxon>
        <taxon>Flavobacteriaceae</taxon>
        <taxon>Arenibacter</taxon>
    </lineage>
</organism>
<accession>A0ABR7QP16</accession>
<protein>
    <submittedName>
        <fullName evidence="3">Universal stress protein</fullName>
    </submittedName>
</protein>
<reference evidence="3 4" key="1">
    <citation type="submission" date="2020-08" db="EMBL/GenBank/DDBJ databases">
        <title>Arenibacter gaetbuli sp. nov., isolated from a sand dune.</title>
        <authorList>
            <person name="Park S."/>
            <person name="Yoon J.-H."/>
        </authorList>
    </citation>
    <scope>NUCLEOTIDE SEQUENCE [LARGE SCALE GENOMIC DNA]</scope>
    <source>
        <strain evidence="3 4">BSSL-BM3</strain>
    </source>
</reference>
<dbReference type="PANTHER" id="PTHR46268:SF6">
    <property type="entry name" value="UNIVERSAL STRESS PROTEIN UP12"/>
    <property type="match status" value="1"/>
</dbReference>
<dbReference type="RefSeq" id="WP_187584764.1">
    <property type="nucleotide sequence ID" value="NZ_JACLHY010000010.1"/>
</dbReference>
<dbReference type="PANTHER" id="PTHR46268">
    <property type="entry name" value="STRESS RESPONSE PROTEIN NHAX"/>
    <property type="match status" value="1"/>
</dbReference>
<evidence type="ECO:0000313" key="3">
    <source>
        <dbReference type="EMBL" id="MBC8768660.1"/>
    </source>
</evidence>
<evidence type="ECO:0000259" key="2">
    <source>
        <dbReference type="Pfam" id="PF00582"/>
    </source>
</evidence>
<dbReference type="InterPro" id="IPR006015">
    <property type="entry name" value="Universal_stress_UspA"/>
</dbReference>
<dbReference type="CDD" id="cd00293">
    <property type="entry name" value="USP-like"/>
    <property type="match status" value="2"/>
</dbReference>
<comment type="caution">
    <text evidence="3">The sequence shown here is derived from an EMBL/GenBank/DDBJ whole genome shotgun (WGS) entry which is preliminary data.</text>
</comment>
<dbReference type="SUPFAM" id="SSF52402">
    <property type="entry name" value="Adenine nucleotide alpha hydrolases-like"/>
    <property type="match status" value="2"/>
</dbReference>
<dbReference type="Gene3D" id="3.40.50.620">
    <property type="entry name" value="HUPs"/>
    <property type="match status" value="2"/>
</dbReference>
<dbReference type="PRINTS" id="PR01438">
    <property type="entry name" value="UNVRSLSTRESS"/>
</dbReference>
<evidence type="ECO:0000256" key="1">
    <source>
        <dbReference type="ARBA" id="ARBA00008791"/>
    </source>
</evidence>
<sequence>MKKILLPTDFSENAWNAIDYTLNYFKNEKCLFYILHTYTPTFYRVDYMMGGPVNSAIPDKNVELAQAGLEKTLADIKNNYANNNHRYKTLSSFNILTDEIQEVTEREHIDMIAMGTQGATGAKEIFIGTRTVHVIKKAKIPVLAIPSGYTYKEIKSIVFPTDYIRPYDKEALGFLTNMSKMLKAKLIVLNVKEEYVLSEEQIAHKKTLDVLLKTADHSFEQVKGELMPNAIHEYVEKHRIGLLAIMNRKHSFLERLITKSTVDSIGYHSRIPFLVIPETWKDLPKKSKT</sequence>
<feature type="domain" description="UspA" evidence="2">
    <location>
        <begin position="1"/>
        <end position="146"/>
    </location>
</feature>
<dbReference type="Pfam" id="PF00582">
    <property type="entry name" value="Usp"/>
    <property type="match status" value="2"/>
</dbReference>
<dbReference type="Proteomes" id="UP000618952">
    <property type="component" value="Unassembled WGS sequence"/>
</dbReference>
<dbReference type="InterPro" id="IPR006016">
    <property type="entry name" value="UspA"/>
</dbReference>
<feature type="domain" description="UspA" evidence="2">
    <location>
        <begin position="154"/>
        <end position="277"/>
    </location>
</feature>
<dbReference type="InterPro" id="IPR014729">
    <property type="entry name" value="Rossmann-like_a/b/a_fold"/>
</dbReference>
<comment type="similarity">
    <text evidence="1">Belongs to the universal stress protein A family.</text>
</comment>
<keyword evidence="4" id="KW-1185">Reference proteome</keyword>
<gene>
    <name evidence="3" type="ORF">H4O18_11710</name>
</gene>
<evidence type="ECO:0000313" key="4">
    <source>
        <dbReference type="Proteomes" id="UP000618952"/>
    </source>
</evidence>
<dbReference type="EMBL" id="JACLHY010000010">
    <property type="protein sequence ID" value="MBC8768660.1"/>
    <property type="molecule type" value="Genomic_DNA"/>
</dbReference>
<proteinExistence type="inferred from homology"/>